<evidence type="ECO:0000313" key="1">
    <source>
        <dbReference type="EMBL" id="KAK9129686.1"/>
    </source>
</evidence>
<comment type="caution">
    <text evidence="1">The sequence shown here is derived from an EMBL/GenBank/DDBJ whole genome shotgun (WGS) entry which is preliminary data.</text>
</comment>
<reference evidence="1 2" key="1">
    <citation type="submission" date="2024-01" db="EMBL/GenBank/DDBJ databases">
        <title>Genome assemblies of Stephania.</title>
        <authorList>
            <person name="Yang L."/>
        </authorList>
    </citation>
    <scope>NUCLEOTIDE SEQUENCE [LARGE SCALE GENOMIC DNA]</scope>
    <source>
        <strain evidence="1">QJT</strain>
        <tissue evidence="1">Leaf</tissue>
    </source>
</reference>
<protein>
    <submittedName>
        <fullName evidence="1">Uncharacterized protein</fullName>
    </submittedName>
</protein>
<dbReference type="EMBL" id="JBBNAE010000004">
    <property type="protein sequence ID" value="KAK9129686.1"/>
    <property type="molecule type" value="Genomic_DNA"/>
</dbReference>
<dbReference type="AlphaFoldDB" id="A0AAP0P6W3"/>
<organism evidence="1 2">
    <name type="scientific">Stephania japonica</name>
    <dbReference type="NCBI Taxonomy" id="461633"/>
    <lineage>
        <taxon>Eukaryota</taxon>
        <taxon>Viridiplantae</taxon>
        <taxon>Streptophyta</taxon>
        <taxon>Embryophyta</taxon>
        <taxon>Tracheophyta</taxon>
        <taxon>Spermatophyta</taxon>
        <taxon>Magnoliopsida</taxon>
        <taxon>Ranunculales</taxon>
        <taxon>Menispermaceae</taxon>
        <taxon>Menispermoideae</taxon>
        <taxon>Cissampelideae</taxon>
        <taxon>Stephania</taxon>
    </lineage>
</organism>
<accession>A0AAP0P6W3</accession>
<sequence>MEELSLKQSIAICHAGHSGILPYIDQLVNYISSWKILKIVVRKTHSITSLWMPRSPHDNPFDGWMRVQLP</sequence>
<proteinExistence type="predicted"/>
<keyword evidence="2" id="KW-1185">Reference proteome</keyword>
<dbReference type="Proteomes" id="UP001417504">
    <property type="component" value="Unassembled WGS sequence"/>
</dbReference>
<gene>
    <name evidence="1" type="ORF">Sjap_010173</name>
</gene>
<name>A0AAP0P6W3_9MAGN</name>
<evidence type="ECO:0000313" key="2">
    <source>
        <dbReference type="Proteomes" id="UP001417504"/>
    </source>
</evidence>